<evidence type="ECO:0000256" key="6">
    <source>
        <dbReference type="ARBA" id="ARBA00022777"/>
    </source>
</evidence>
<dbReference type="InterPro" id="IPR001610">
    <property type="entry name" value="PAC"/>
</dbReference>
<feature type="domain" description="PAC" evidence="10">
    <location>
        <begin position="1081"/>
        <end position="1133"/>
    </location>
</feature>
<evidence type="ECO:0000256" key="1">
    <source>
        <dbReference type="ARBA" id="ARBA00000085"/>
    </source>
</evidence>
<dbReference type="PANTHER" id="PTHR43304:SF1">
    <property type="entry name" value="PAC DOMAIN-CONTAINING PROTEIN"/>
    <property type="match status" value="1"/>
</dbReference>
<dbReference type="PROSITE" id="PS50112">
    <property type="entry name" value="PAS"/>
    <property type="match status" value="5"/>
</dbReference>
<dbReference type="InterPro" id="IPR004358">
    <property type="entry name" value="Sig_transdc_His_kin-like_C"/>
</dbReference>
<dbReference type="CDD" id="cd00130">
    <property type="entry name" value="PAS"/>
    <property type="match status" value="6"/>
</dbReference>
<feature type="domain" description="PAS" evidence="9">
    <location>
        <begin position="132"/>
        <end position="202"/>
    </location>
</feature>
<dbReference type="InterPro" id="IPR003661">
    <property type="entry name" value="HisK_dim/P_dom"/>
</dbReference>
<dbReference type="Pfam" id="PF13185">
    <property type="entry name" value="GAF_2"/>
    <property type="match status" value="2"/>
</dbReference>
<gene>
    <name evidence="11" type="ORF">BJY16_005762</name>
</gene>
<dbReference type="Pfam" id="PF08448">
    <property type="entry name" value="PAS_4"/>
    <property type="match status" value="1"/>
</dbReference>
<dbReference type="CDD" id="cd00082">
    <property type="entry name" value="HisKA"/>
    <property type="match status" value="1"/>
</dbReference>
<keyword evidence="6" id="KW-0418">Kinase</keyword>
<evidence type="ECO:0000313" key="11">
    <source>
        <dbReference type="EMBL" id="MBB4742303.1"/>
    </source>
</evidence>
<dbReference type="PROSITE" id="PS50109">
    <property type="entry name" value="HIS_KIN"/>
    <property type="match status" value="1"/>
</dbReference>
<reference evidence="11 12" key="1">
    <citation type="submission" date="2020-08" db="EMBL/GenBank/DDBJ databases">
        <title>Sequencing the genomes of 1000 actinobacteria strains.</title>
        <authorList>
            <person name="Klenk H.-P."/>
        </authorList>
    </citation>
    <scope>NUCLEOTIDE SEQUENCE [LARGE SCALE GENOMIC DNA]</scope>
    <source>
        <strain evidence="11 12">DSM 45809</strain>
    </source>
</reference>
<comment type="catalytic activity">
    <reaction evidence="1">
        <text>ATP + protein L-histidine = ADP + protein N-phospho-L-histidine.</text>
        <dbReference type="EC" id="2.7.13.3"/>
    </reaction>
</comment>
<dbReference type="PROSITE" id="PS50113">
    <property type="entry name" value="PAC"/>
    <property type="match status" value="4"/>
</dbReference>
<dbReference type="EC" id="2.7.13.3" evidence="3"/>
<evidence type="ECO:0000256" key="4">
    <source>
        <dbReference type="ARBA" id="ARBA00022553"/>
    </source>
</evidence>
<dbReference type="Pfam" id="PF13426">
    <property type="entry name" value="PAS_9"/>
    <property type="match status" value="1"/>
</dbReference>
<keyword evidence="7" id="KW-0902">Two-component regulatory system</keyword>
<dbReference type="SUPFAM" id="SSF55785">
    <property type="entry name" value="PYP-like sensor domain (PAS domain)"/>
    <property type="match status" value="6"/>
</dbReference>
<keyword evidence="5" id="KW-0808">Transferase</keyword>
<dbReference type="InterPro" id="IPR013655">
    <property type="entry name" value="PAS_fold_3"/>
</dbReference>
<dbReference type="GO" id="GO:0006355">
    <property type="term" value="P:regulation of DNA-templated transcription"/>
    <property type="evidence" value="ECO:0007669"/>
    <property type="project" value="InterPro"/>
</dbReference>
<dbReference type="GO" id="GO:0000155">
    <property type="term" value="F:phosphorelay sensor kinase activity"/>
    <property type="evidence" value="ECO:0007669"/>
    <property type="project" value="InterPro"/>
</dbReference>
<dbReference type="Pfam" id="PF00989">
    <property type="entry name" value="PAS"/>
    <property type="match status" value="1"/>
</dbReference>
<dbReference type="RefSeq" id="WP_185042689.1">
    <property type="nucleotide sequence ID" value="NZ_BAABFG010000005.1"/>
</dbReference>
<dbReference type="SMART" id="SM00091">
    <property type="entry name" value="PAS"/>
    <property type="match status" value="6"/>
</dbReference>
<dbReference type="InterPro" id="IPR013767">
    <property type="entry name" value="PAS_fold"/>
</dbReference>
<proteinExistence type="predicted"/>
<dbReference type="InterPro" id="IPR036890">
    <property type="entry name" value="HATPase_C_sf"/>
</dbReference>
<dbReference type="InterPro" id="IPR000700">
    <property type="entry name" value="PAS-assoc_C"/>
</dbReference>
<dbReference type="Proteomes" id="UP000546162">
    <property type="component" value="Unassembled WGS sequence"/>
</dbReference>
<dbReference type="Gene3D" id="3.30.450.40">
    <property type="match status" value="2"/>
</dbReference>
<dbReference type="SMART" id="SM00387">
    <property type="entry name" value="HATPase_c"/>
    <property type="match status" value="1"/>
</dbReference>
<dbReference type="InterPro" id="IPR000014">
    <property type="entry name" value="PAS"/>
</dbReference>
<dbReference type="Pfam" id="PF08447">
    <property type="entry name" value="PAS_3"/>
    <property type="match status" value="3"/>
</dbReference>
<dbReference type="InterPro" id="IPR013656">
    <property type="entry name" value="PAS_4"/>
</dbReference>
<feature type="domain" description="PAS" evidence="9">
    <location>
        <begin position="876"/>
        <end position="933"/>
    </location>
</feature>
<evidence type="ECO:0000259" key="8">
    <source>
        <dbReference type="PROSITE" id="PS50109"/>
    </source>
</evidence>
<evidence type="ECO:0000256" key="7">
    <source>
        <dbReference type="ARBA" id="ARBA00023012"/>
    </source>
</evidence>
<dbReference type="InterPro" id="IPR029016">
    <property type="entry name" value="GAF-like_dom_sf"/>
</dbReference>
<dbReference type="EMBL" id="JACHNB010000001">
    <property type="protein sequence ID" value="MBB4742303.1"/>
    <property type="molecule type" value="Genomic_DNA"/>
</dbReference>
<dbReference type="InterPro" id="IPR005467">
    <property type="entry name" value="His_kinase_dom"/>
</dbReference>
<evidence type="ECO:0000259" key="9">
    <source>
        <dbReference type="PROSITE" id="PS50112"/>
    </source>
</evidence>
<comment type="caution">
    <text evidence="11">The sequence shown here is derived from an EMBL/GenBank/DDBJ whole genome shotgun (WGS) entry which is preliminary data.</text>
</comment>
<dbReference type="SMART" id="SM00065">
    <property type="entry name" value="GAF"/>
    <property type="match status" value="2"/>
</dbReference>
<keyword evidence="12" id="KW-1185">Reference proteome</keyword>
<feature type="domain" description="PAC" evidence="10">
    <location>
        <begin position="517"/>
        <end position="568"/>
    </location>
</feature>
<dbReference type="InterPro" id="IPR003594">
    <property type="entry name" value="HATPase_dom"/>
</dbReference>
<dbReference type="Gene3D" id="3.30.565.10">
    <property type="entry name" value="Histidine kinase-like ATPase, C-terminal domain"/>
    <property type="match status" value="1"/>
</dbReference>
<feature type="domain" description="PAS" evidence="9">
    <location>
        <begin position="1007"/>
        <end position="1077"/>
    </location>
</feature>
<accession>A0A7W7H1K9</accession>
<protein>
    <recommendedName>
        <fullName evidence="3">histidine kinase</fullName>
        <ecNumber evidence="3">2.7.13.3</ecNumber>
    </recommendedName>
</protein>
<evidence type="ECO:0000259" key="10">
    <source>
        <dbReference type="PROSITE" id="PS50113"/>
    </source>
</evidence>
<sequence length="1380" mass="147352">MSVGLLGRLDELPVELFADSPVPKVLVGLAGARAGRLVEVNRAFAGLLGYERSELVGRTLLTVTHPDDRDAGAVLLRLADGEQSSWQGQRRFVRKDGLTVWGLVTISVLRSASGAPLELLVELVDVSADRRNQELLDVLIAASPDLLALTTLDGTVVRVNAAWERILGWSEAELAGTKLAALRHPDDVDDVRDAVAEAVAGSRIPVAGRRWRYRGRDGGYRWVQWTGAVAAEHQLIVATGRDVTDTVAAERAAARDADRLRITIGVQREITAVAQDRDAVLRLMADRTLQVLPAGDAATVQTVDRDSGVLRVIAGTGRLPEHPVPPLPLTGSLAGLAVTSDTTLRCDDAATDPRVSRALARDTGTGSLVVAPLRAPGSAPFGVLMVGSARPGAFDDGDEQLLTLLADALGAALRHAEDSAQRLELLRCARAAARDLERERSRFAEVFDNSPVAKLVVGLRDADRGVIRLANPAFCELFGYSAAEAAGLHLADLARLDRAAELEQALSTLASGVRRRGQRETELRRRDGSIVAVAARTSVITDEHGPASAVIQLLDITADRAAQRAADRERDRLTTTLAVQREVIAAAADRDAAMRVVAHRAVPLFAAADGAVVELLDGDELRYAACAGTLARFTGTHVPAAGSLSGSVVATGTPAHCADTGTDPRINGALCKALGIGSMLIAPLHAGRTVIGVLKVSATRPGAFDDTDEQQLALLADSLSSALRHADDAARNAALLAERTQALADLEVTEKRFRMIFDHSPIGVTLASMQPADLGRYLQVNPAMTAITGYSADELTGMTFADLQHPDDVAGTQGMVQRLWDGEIDSLATERRYRHKDGHTIWAAVRVAVVRDDRGRARYVVNQVEDITARRAAEIQLRQQARLLELIPAAVIVRDLDGTIRWWNAGATQLYGWAPTAAAGKVTHRLFSTIFPDGESGDTQRRALAETGHWSGQLRHVTATGRLVTVLSDQVMHHPEPDTGGAHPPQILEINTDVTAARAAEQALADSEQRLRAQFTNSAAGQVIRALDGTLIDANPAYAGMLGYTVAQLAGITEQDLLDPAELPENRRRVAGLFAGDADSYTRQGRLKHADGHWVDVEATVSLVRDHEGRPQHLIGVVTDISARRAAERARDAAAAALAERNAELEAANQLKLDIIGMLGHEIGNPLTTILGNADLLADGSPALSEEQRGRAVEAIARQADRLDGIVREVLALVTIEAGTIRADRGELAVRDAVGEALAAVGRDDLPIEGPDAIVLFHPGHLQQILVNLLSNAAKYGGGATAVRLAHTTVEGEPGLDITVEDSGPGVPDEFRDRLFDRLTRADRDATTVRGTGLGLYIVRGLAQANHGDIRYEPNPAGGSRFVLRMHRAAPYLTDQSTEF</sequence>
<feature type="domain" description="PAS" evidence="9">
    <location>
        <begin position="35"/>
        <end position="70"/>
    </location>
</feature>
<dbReference type="Gene3D" id="1.10.287.130">
    <property type="match status" value="1"/>
</dbReference>
<evidence type="ECO:0000256" key="2">
    <source>
        <dbReference type="ARBA" id="ARBA00004236"/>
    </source>
</evidence>
<dbReference type="SUPFAM" id="SSF47384">
    <property type="entry name" value="Homodimeric domain of signal transducing histidine kinase"/>
    <property type="match status" value="1"/>
</dbReference>
<dbReference type="PRINTS" id="PR00344">
    <property type="entry name" value="BCTRLSENSOR"/>
</dbReference>
<dbReference type="SMART" id="SM00388">
    <property type="entry name" value="HisKA"/>
    <property type="match status" value="1"/>
</dbReference>
<feature type="domain" description="PAC" evidence="10">
    <location>
        <begin position="86"/>
        <end position="138"/>
    </location>
</feature>
<evidence type="ECO:0000256" key="5">
    <source>
        <dbReference type="ARBA" id="ARBA00022679"/>
    </source>
</evidence>
<dbReference type="Pfam" id="PF02518">
    <property type="entry name" value="HATPase_c"/>
    <property type="match status" value="1"/>
</dbReference>
<dbReference type="SUPFAM" id="SSF55781">
    <property type="entry name" value="GAF domain-like"/>
    <property type="match status" value="2"/>
</dbReference>
<feature type="domain" description="PAS" evidence="9">
    <location>
        <begin position="749"/>
        <end position="823"/>
    </location>
</feature>
<feature type="domain" description="Histidine kinase" evidence="8">
    <location>
        <begin position="1158"/>
        <end position="1370"/>
    </location>
</feature>
<evidence type="ECO:0000256" key="3">
    <source>
        <dbReference type="ARBA" id="ARBA00012438"/>
    </source>
</evidence>
<evidence type="ECO:0000313" key="12">
    <source>
        <dbReference type="Proteomes" id="UP000546162"/>
    </source>
</evidence>
<dbReference type="GO" id="GO:0005886">
    <property type="term" value="C:plasma membrane"/>
    <property type="evidence" value="ECO:0007669"/>
    <property type="project" value="UniProtKB-SubCell"/>
</dbReference>
<dbReference type="InterPro" id="IPR035965">
    <property type="entry name" value="PAS-like_dom_sf"/>
</dbReference>
<dbReference type="InterPro" id="IPR003018">
    <property type="entry name" value="GAF"/>
</dbReference>
<dbReference type="Gene3D" id="3.30.450.20">
    <property type="entry name" value="PAS domain"/>
    <property type="match status" value="6"/>
</dbReference>
<comment type="subcellular location">
    <subcellularLocation>
        <location evidence="2">Cell membrane</location>
    </subcellularLocation>
</comment>
<organism evidence="11 12">
    <name type="scientific">Actinoplanes octamycinicus</name>
    <dbReference type="NCBI Taxonomy" id="135948"/>
    <lineage>
        <taxon>Bacteria</taxon>
        <taxon>Bacillati</taxon>
        <taxon>Actinomycetota</taxon>
        <taxon>Actinomycetes</taxon>
        <taxon>Micromonosporales</taxon>
        <taxon>Micromonosporaceae</taxon>
        <taxon>Actinoplanes</taxon>
    </lineage>
</organism>
<dbReference type="InterPro" id="IPR052162">
    <property type="entry name" value="Sensor_kinase/Photoreceptor"/>
</dbReference>
<dbReference type="InterPro" id="IPR036097">
    <property type="entry name" value="HisK_dim/P_sf"/>
</dbReference>
<name>A0A7W7H1K9_9ACTN</name>
<dbReference type="NCBIfam" id="TIGR00229">
    <property type="entry name" value="sensory_box"/>
    <property type="match status" value="5"/>
</dbReference>
<feature type="domain" description="PAC" evidence="10">
    <location>
        <begin position="827"/>
        <end position="879"/>
    </location>
</feature>
<keyword evidence="4" id="KW-0597">Phosphoprotein</keyword>
<dbReference type="SMART" id="SM00086">
    <property type="entry name" value="PAC"/>
    <property type="match status" value="5"/>
</dbReference>
<dbReference type="SUPFAM" id="SSF55874">
    <property type="entry name" value="ATPase domain of HSP90 chaperone/DNA topoisomerase II/histidine kinase"/>
    <property type="match status" value="1"/>
</dbReference>
<dbReference type="PANTHER" id="PTHR43304">
    <property type="entry name" value="PHYTOCHROME-LIKE PROTEIN CPH1"/>
    <property type="match status" value="1"/>
</dbReference>
<dbReference type="Pfam" id="PF00512">
    <property type="entry name" value="HisKA"/>
    <property type="match status" value="1"/>
</dbReference>